<name>A0A078K8V1_PLAYE</name>
<reference evidence="5 6" key="1">
    <citation type="journal article" date="2014" name="BMC Biol.">
        <title>A comprehensive evaluation of rodent malaria parasite genomes and gene expression.</title>
        <authorList>
            <person name="Otto T.D."/>
            <person name="Bohme U."/>
            <person name="Jackson A.P."/>
            <person name="Hunt M."/>
            <person name="Franke-Fayard B."/>
            <person name="Hoeijmakers W.A."/>
            <person name="Religa A.A."/>
            <person name="Robertson L."/>
            <person name="Sanders M."/>
            <person name="Ogun S.A."/>
            <person name="Cunningham D."/>
            <person name="Erhart A."/>
            <person name="Billker O."/>
            <person name="Khan S.M."/>
            <person name="Stunnenberg H.G."/>
            <person name="Langhorne J."/>
            <person name="Holder A.A."/>
            <person name="Waters A.P."/>
            <person name="Newbold C.I."/>
            <person name="Pain A."/>
            <person name="Berriman M."/>
            <person name="Janse C.J."/>
        </authorList>
    </citation>
    <scope>NUCLEOTIDE SEQUENCE [LARGE SCALE GENOMIC DNA]</scope>
    <source>
        <strain evidence="4 5">17X</strain>
        <strain evidence="3 6">YM</strain>
    </source>
</reference>
<dbReference type="AlphaFoldDB" id="A0A078K8V1"/>
<dbReference type="OMA" id="KAYDPQY"/>
<protein>
    <submittedName>
        <fullName evidence="4">Uncharacterized protein</fullName>
    </submittedName>
</protein>
<feature type="region of interest" description="Disordered" evidence="2">
    <location>
        <begin position="1189"/>
        <end position="1211"/>
    </location>
</feature>
<dbReference type="Proteomes" id="UP000072904">
    <property type="component" value="Chromosome 14"/>
</dbReference>
<dbReference type="Proteomes" id="UP000072874">
    <property type="component" value="Chromosome 14"/>
</dbReference>
<gene>
    <name evidence="4" type="ORF">PY17X_1422500</name>
    <name evidence="3" type="ORF">PYYM_1424300</name>
</gene>
<dbReference type="VEuPathDB" id="PlasmoDB:PYYM_1424300"/>
<accession>A0A078K8V1</accession>
<feature type="coiled-coil region" evidence="1">
    <location>
        <begin position="247"/>
        <end position="288"/>
    </location>
</feature>
<reference evidence="4" key="4">
    <citation type="submission" date="2019-05" db="EMBL/GenBank/DDBJ databases">
        <authorList>
            <consortium name="Pathogen Informatics"/>
        </authorList>
    </citation>
    <scope>NUCLEOTIDE SEQUENCE</scope>
    <source>
        <strain evidence="4">17X</strain>
    </source>
</reference>
<sequence length="1211" mass="139385">MNFFSNKLNIRSTKSEVIRKPPDKNEINSNNDIGNIGNIGDIGNTNNGSNSNTLLDNENGKYEIRNSTNGLYEDNNQSINGDMDKKSEIYYCNNNYDMKYMYMNKINNSVASARNHTSTHSINSSRTHSINLYNPKATRTSNIPRNFDDKLPYSPFYSNAPKNIENASISDANDSCKSQGNSQIVEQSIELLKHLIHQESRERYYSGNDTNKKNNILFKLADQVKKNDDKQEAMFADYNSNSSNYSMDMYKKKVDMLNLKFAKLKNEYASLNNENAVLKKQIRYIKDNYNTVGQKSLTSAIPRGLPKDPLKMDGNNNMYDCGNKLNKNMQINTIGRSPSMYLSGKNEFFDNTTRPSGNIFCDEFKGKDPLLNNYAPNNVNANNIDENQLNKIKDEIRKELRSQIRSEIINEVRNEITQQVTNQLEKKYNEELNKLRAKCQNIEINNKHNNTQNNQLDTILNNCKNKLSDEINDTVDKYKINIVNTFKESLKNIFNENEHNQDDQNNNDNVDENKKIQNDNSLFNPFQSFNNKINECINIIEDVEKLQKNMKNKQNKIINEKNLLFDALNSINSDINDIDNIMYNINANISQDNIFHQEQIYPDDLDFLKALSTQSFNTDENDAEVTNEFTFLNTHESNHNIQGDEIKFVKSDEQNDYIKESSNNNNNLNMESGLFLNDNISHTEINKPPLENNIDIMFNNLTKDNMNKEESSVLAPNNYSDGITNKNNNNNINPGEYFKDDITINDMNVTPKENKIEGNNNGIITNMNIGENKIIIEETNVNSIGNNWNDISEEPEKSKDKNIYFNKENTINNITNDTSNNNISTNISDDIKQKDENITSPVSEKSKDKAKTKWKSFFSKKKKNLSNNFDNNTELWPNNENYANNNISNVDGKIDIVDQVNNNNNIEFNDAQNNNTNLNIVSGTITKENNDIETYRNDEYNSYNSPFMDISKNEQNINHPIQLNPQNDYNINKNNYINEVGMLNYNNNVHNNPNQHINANPDMINLGNFSNTPNLNDHYNNATNNGSNYGPNYTDNTNLFQNDNYNVYNNNNKPPTKASKTCSIYAYNVSYNNDDNNNNSKTGFSEMNDIHLNNTNQPNNINFGGESNSPYNLFYNMDNQHNENNNNTLAYFNEYNNQPENIPSQQNNSNTYNNNINIKRMSTNVENKTRIHTTNIFQNNRTSLSTKSEVHYNSLKSQKNSTKKNLEDLFA</sequence>
<feature type="coiled-coil region" evidence="1">
    <location>
        <begin position="536"/>
        <end position="563"/>
    </location>
</feature>
<keyword evidence="1" id="KW-0175">Coiled coil</keyword>
<reference evidence="3" key="2">
    <citation type="submission" date="2014-05" db="EMBL/GenBank/DDBJ databases">
        <authorList>
            <person name="Aslett A.Martin."/>
            <person name="De Silva Nishadi"/>
        </authorList>
    </citation>
    <scope>NUCLEOTIDE SEQUENCE</scope>
    <source>
        <strain evidence="3">YM</strain>
    </source>
</reference>
<evidence type="ECO:0000256" key="1">
    <source>
        <dbReference type="SAM" id="Coils"/>
    </source>
</evidence>
<proteinExistence type="predicted"/>
<dbReference type="VEuPathDB" id="PlasmoDB:PY02618"/>
<dbReference type="VEuPathDB" id="PlasmoDB:Py17XNL_001401073"/>
<dbReference type="OrthoDB" id="385349at2759"/>
<evidence type="ECO:0000313" key="4">
    <source>
        <dbReference type="EMBL" id="VTZ81539.1"/>
    </source>
</evidence>
<dbReference type="GeneID" id="3829749"/>
<organism evidence="4 5">
    <name type="scientific">Plasmodium yoelii</name>
    <dbReference type="NCBI Taxonomy" id="5861"/>
    <lineage>
        <taxon>Eukaryota</taxon>
        <taxon>Sar</taxon>
        <taxon>Alveolata</taxon>
        <taxon>Apicomplexa</taxon>
        <taxon>Aconoidasida</taxon>
        <taxon>Haemosporida</taxon>
        <taxon>Plasmodiidae</taxon>
        <taxon>Plasmodium</taxon>
        <taxon>Plasmodium (Vinckeia)</taxon>
    </lineage>
</organism>
<evidence type="ECO:0000256" key="2">
    <source>
        <dbReference type="SAM" id="MobiDB-lite"/>
    </source>
</evidence>
<evidence type="ECO:0000313" key="5">
    <source>
        <dbReference type="Proteomes" id="UP000072874"/>
    </source>
</evidence>
<evidence type="ECO:0000313" key="6">
    <source>
        <dbReference type="Proteomes" id="UP000072904"/>
    </source>
</evidence>
<dbReference type="EMBL" id="LK934642">
    <property type="protein sequence ID" value="CDU20578.1"/>
    <property type="molecule type" value="Genomic_DNA"/>
</dbReference>
<reference evidence="4" key="3">
    <citation type="submission" date="2014-05" db="EMBL/GenBank/DDBJ databases">
        <authorList>
            <person name="Aslett M.A."/>
            <person name="De Silva N."/>
        </authorList>
    </citation>
    <scope>NUCLEOTIDE SEQUENCE</scope>
    <source>
        <strain evidence="4">17X</strain>
    </source>
</reference>
<feature type="region of interest" description="Disordered" evidence="2">
    <location>
        <begin position="496"/>
        <end position="516"/>
    </location>
</feature>
<dbReference type="KEGG" id="pyo:PY17X_1422500"/>
<dbReference type="RefSeq" id="XP_730525.1">
    <property type="nucleotide sequence ID" value="XM_725432.1"/>
</dbReference>
<dbReference type="EMBL" id="LM993668">
    <property type="protein sequence ID" value="VTZ81539.1"/>
    <property type="molecule type" value="Genomic_DNA"/>
</dbReference>
<dbReference type="VEuPathDB" id="PlasmoDB:PY17X_1422500"/>
<evidence type="ECO:0000313" key="3">
    <source>
        <dbReference type="EMBL" id="CDU20578.1"/>
    </source>
</evidence>